<reference evidence="2 3" key="1">
    <citation type="submission" date="2017-08" db="EMBL/GenBank/DDBJ databases">
        <title>Complete genome of Colwellia sp. NB097-1, a psychrophile bacterium ioslated from Bering Sea.</title>
        <authorList>
            <person name="Chen X."/>
        </authorList>
    </citation>
    <scope>NUCLEOTIDE SEQUENCE [LARGE SCALE GENOMIC DNA]</scope>
    <source>
        <strain evidence="2 3">NB097-1</strain>
    </source>
</reference>
<feature type="signal peptide" evidence="1">
    <location>
        <begin position="1"/>
        <end position="35"/>
    </location>
</feature>
<proteinExistence type="predicted"/>
<gene>
    <name evidence="2" type="ORF">B5D82_05775</name>
</gene>
<accession>A0A222G7G4</accession>
<dbReference type="InterPro" id="IPR008309">
    <property type="entry name" value="YdbL"/>
</dbReference>
<evidence type="ECO:0000256" key="1">
    <source>
        <dbReference type="SAM" id="SignalP"/>
    </source>
</evidence>
<evidence type="ECO:0000313" key="3">
    <source>
        <dbReference type="Proteomes" id="UP000202259"/>
    </source>
</evidence>
<keyword evidence="3" id="KW-1185">Reference proteome</keyword>
<evidence type="ECO:0000313" key="2">
    <source>
        <dbReference type="EMBL" id="ASP47314.1"/>
    </source>
</evidence>
<dbReference type="KEGG" id="cber:B5D82_05775"/>
<dbReference type="EMBL" id="CP020465">
    <property type="protein sequence ID" value="ASP47314.1"/>
    <property type="molecule type" value="Genomic_DNA"/>
</dbReference>
<organism evidence="2 3">
    <name type="scientific">Cognaticolwellia beringensis</name>
    <dbReference type="NCBI Taxonomy" id="1967665"/>
    <lineage>
        <taxon>Bacteria</taxon>
        <taxon>Pseudomonadati</taxon>
        <taxon>Pseudomonadota</taxon>
        <taxon>Gammaproteobacteria</taxon>
        <taxon>Alteromonadales</taxon>
        <taxon>Colwelliaceae</taxon>
        <taxon>Cognaticolwellia</taxon>
    </lineage>
</organism>
<name>A0A222G7G4_9GAMM</name>
<dbReference type="AlphaFoldDB" id="A0A222G7G4"/>
<keyword evidence="1" id="KW-0732">Signal</keyword>
<dbReference type="Proteomes" id="UP000202259">
    <property type="component" value="Chromosome"/>
</dbReference>
<dbReference type="Pfam" id="PF07027">
    <property type="entry name" value="DUF1318"/>
    <property type="match status" value="1"/>
</dbReference>
<dbReference type="OrthoDB" id="9798130at2"/>
<dbReference type="PIRSF" id="PIRSF025560">
    <property type="entry name" value="UCP025560"/>
    <property type="match status" value="1"/>
</dbReference>
<sequence>MNKLTKNITNSIAQNIVKKFTFALFATTMAFSAWAISLDDAKQQGLIGEMQNGYLGVVVDSPEAQSLVENVNEKRKNIYLNLARKNKITMAQVTALAGEKAFSKTQSGHFIQDAAGNWVKKQ</sequence>
<protein>
    <submittedName>
        <fullName evidence="2">DUF1318 domain-containing protein</fullName>
    </submittedName>
</protein>
<feature type="chain" id="PRO_5012058637" evidence="1">
    <location>
        <begin position="36"/>
        <end position="122"/>
    </location>
</feature>